<evidence type="ECO:0000256" key="2">
    <source>
        <dbReference type="ARBA" id="ARBA00009199"/>
    </source>
</evidence>
<dbReference type="PANTHER" id="PTHR46072:SF4">
    <property type="entry name" value="AMIDASE C550.07-RELATED"/>
    <property type="match status" value="1"/>
</dbReference>
<dbReference type="GO" id="GO:0004040">
    <property type="term" value="F:amidase activity"/>
    <property type="evidence" value="ECO:0007669"/>
    <property type="project" value="UniProtKB-EC"/>
</dbReference>
<dbReference type="InterPro" id="IPR020556">
    <property type="entry name" value="Amidase_CS"/>
</dbReference>
<protein>
    <recommendedName>
        <fullName evidence="3">amidase</fullName>
        <ecNumber evidence="3">3.5.1.4</ecNumber>
    </recommendedName>
</protein>
<proteinExistence type="inferred from homology"/>
<evidence type="ECO:0000256" key="5">
    <source>
        <dbReference type="SAM" id="MobiDB-lite"/>
    </source>
</evidence>
<sequence>MEDSTATMSKPTWQEVAKVAQNHRDDSIRRVEPPIPEVPDPDQLPLDRTDVPKYLLSTEETVITQTAPEDLVASLASGKYTSTTVTNAFLRRAGLAQALANCITELLPEQAMARAKFLDEYLSKHGKPIGPLHGLPISVKEHIGMKDLGLNAGFVSWWDRKGEDDALVLKILNNAGCVFYARTTQPQTLMHLETSSNLYGVTVNPFNSQLTPGGSSGGEGALLALRGSCLGLGTDIGGSIRSPSANCGVYGLRPSSYRIPVSGWSATMLGQEQIIAVLGPLSTSLEGVKLFMKTVISGKPWLNEPSLVPLPWRDQESYLDKPSGKKLKVGVIWHDGVVKPHPPVLRALQEVVDKLKNVPSVEIVEWKPYKHDEAWSIISSLYFCDGGQQETAAIEASGEPWRPLSKFILKDNPWVKRLTVEEIWHWTTERETYKTEYAKVWNDTATGTSETGELEGVVDVILCPVGPGVAPPLDCARYWGYTAQWNLLDYPALIFPVTKVDPTMDVVDQDYRPMNEKDEYNHQLWKSGPEKYKGAPVSLQLVGRRYEDEKVIEAMEFIKENTGLPFANFSFSQTPTKKIEIIGEPNRSANIKVTDHTGKNNQNIHVKTGDIPHDDVNELLAVVRPLEGLPTNPDVDVYGFDTRIILSTFEVQWDNGEEVEGAEAPTNPTEENKQTFKDVMDSIMTLTRMKAKKDA</sequence>
<evidence type="ECO:0000256" key="1">
    <source>
        <dbReference type="ARBA" id="ARBA00001311"/>
    </source>
</evidence>
<keyword evidence="4" id="KW-0378">Hydrolase</keyword>
<dbReference type="EMBL" id="JACCJB010000005">
    <property type="protein sequence ID" value="KAF6227053.1"/>
    <property type="molecule type" value="Genomic_DNA"/>
</dbReference>
<evidence type="ECO:0000256" key="4">
    <source>
        <dbReference type="ARBA" id="ARBA00022801"/>
    </source>
</evidence>
<evidence type="ECO:0000313" key="8">
    <source>
        <dbReference type="Proteomes" id="UP000593566"/>
    </source>
</evidence>
<comment type="catalytic activity">
    <reaction evidence="1">
        <text>a monocarboxylic acid amide + H2O = a monocarboxylate + NH4(+)</text>
        <dbReference type="Rhea" id="RHEA:12020"/>
        <dbReference type="ChEBI" id="CHEBI:15377"/>
        <dbReference type="ChEBI" id="CHEBI:28938"/>
        <dbReference type="ChEBI" id="CHEBI:35757"/>
        <dbReference type="ChEBI" id="CHEBI:83628"/>
        <dbReference type="EC" id="3.5.1.4"/>
    </reaction>
</comment>
<accession>A0A8H6CP63</accession>
<dbReference type="PROSITE" id="PS00571">
    <property type="entry name" value="AMIDASES"/>
    <property type="match status" value="1"/>
</dbReference>
<dbReference type="InterPro" id="IPR036928">
    <property type="entry name" value="AS_sf"/>
</dbReference>
<name>A0A8H6CP63_9LECA</name>
<gene>
    <name evidence="7" type="ORF">HO133_008494</name>
</gene>
<evidence type="ECO:0000256" key="3">
    <source>
        <dbReference type="ARBA" id="ARBA00012922"/>
    </source>
</evidence>
<dbReference type="Pfam" id="PF01425">
    <property type="entry name" value="Amidase"/>
    <property type="match status" value="1"/>
</dbReference>
<dbReference type="EC" id="3.5.1.4" evidence="3"/>
<dbReference type="Proteomes" id="UP000593566">
    <property type="component" value="Unassembled WGS sequence"/>
</dbReference>
<comment type="caution">
    <text evidence="7">The sequence shown here is derived from an EMBL/GenBank/DDBJ whole genome shotgun (WGS) entry which is preliminary data.</text>
</comment>
<evidence type="ECO:0000259" key="6">
    <source>
        <dbReference type="Pfam" id="PF01425"/>
    </source>
</evidence>
<dbReference type="InterPro" id="IPR023631">
    <property type="entry name" value="Amidase_dom"/>
</dbReference>
<dbReference type="Gene3D" id="3.90.1300.10">
    <property type="entry name" value="Amidase signature (AS) domain"/>
    <property type="match status" value="1"/>
</dbReference>
<dbReference type="SUPFAM" id="SSF75304">
    <property type="entry name" value="Amidase signature (AS) enzymes"/>
    <property type="match status" value="1"/>
</dbReference>
<feature type="compositionally biased region" description="Basic and acidic residues" evidence="5">
    <location>
        <begin position="22"/>
        <end position="32"/>
    </location>
</feature>
<dbReference type="PANTHER" id="PTHR46072">
    <property type="entry name" value="AMIDASE-RELATED-RELATED"/>
    <property type="match status" value="1"/>
</dbReference>
<dbReference type="AlphaFoldDB" id="A0A8H6CP63"/>
<comment type="similarity">
    <text evidence="2">Belongs to the amidase family.</text>
</comment>
<feature type="domain" description="Amidase" evidence="6">
    <location>
        <begin position="85"/>
        <end position="551"/>
    </location>
</feature>
<reference evidence="7 8" key="1">
    <citation type="journal article" date="2020" name="Genomics">
        <title>Complete, high-quality genomes from long-read metagenomic sequencing of two wolf lichen thalli reveals enigmatic genome architecture.</title>
        <authorList>
            <person name="McKenzie S.K."/>
            <person name="Walston R.F."/>
            <person name="Allen J.L."/>
        </authorList>
    </citation>
    <scope>NUCLEOTIDE SEQUENCE [LARGE SCALE GENOMIC DNA]</scope>
    <source>
        <strain evidence="7">WasteWater1</strain>
    </source>
</reference>
<feature type="region of interest" description="Disordered" evidence="5">
    <location>
        <begin position="22"/>
        <end position="47"/>
    </location>
</feature>
<organism evidence="7 8">
    <name type="scientific">Letharia lupina</name>
    <dbReference type="NCBI Taxonomy" id="560253"/>
    <lineage>
        <taxon>Eukaryota</taxon>
        <taxon>Fungi</taxon>
        <taxon>Dikarya</taxon>
        <taxon>Ascomycota</taxon>
        <taxon>Pezizomycotina</taxon>
        <taxon>Lecanoromycetes</taxon>
        <taxon>OSLEUM clade</taxon>
        <taxon>Lecanoromycetidae</taxon>
        <taxon>Lecanorales</taxon>
        <taxon>Lecanorineae</taxon>
        <taxon>Parmeliaceae</taxon>
        <taxon>Letharia</taxon>
    </lineage>
</organism>
<dbReference type="RefSeq" id="XP_037155361.1">
    <property type="nucleotide sequence ID" value="XM_037299360.1"/>
</dbReference>
<dbReference type="GeneID" id="59336890"/>
<evidence type="ECO:0000313" key="7">
    <source>
        <dbReference type="EMBL" id="KAF6227053.1"/>
    </source>
</evidence>
<keyword evidence="8" id="KW-1185">Reference proteome</keyword>